<dbReference type="Proteomes" id="UP001175228">
    <property type="component" value="Unassembled WGS sequence"/>
</dbReference>
<sequence length="438" mass="49026">MSRPPKLCQPGLHTSASTSHTEVYLVSNVSLPKSSTIIWEWKGWSPTTHLPPYFTEFLIDFGGGKYSALPGDRVHVLGFRFRDIDEFVDSIGHLPGFKDVGRLSLEQLFFDKYPSMASLSKAFGDPRLGKIKELTFQLFHGAAVVFPTPVLITLLAHCKHLEHIHFRGCGLSHGNSNRLRDSEVWQHWLSLSRGKPYAVAEARSIETISFEDVDSQHMEDVLVFVAASDSPFDLGGLRCLSIPSLTILEPPSAGTTSLCSILKQILITAREHLEVLQLSFPLRDDMIPLPRLCTLGLYIRKRAQYGTELLRWGGRILANETVAPSIEIGFASASMRWCWRDELQQNHEADMDLLKLAKRRHAVGQGIPEELSDLFSSFDDLDEILAARVAQGAVTNLRIIGPSRDNSGLDWNEVLRGALFPRSMDKFELCRISPSVYC</sequence>
<name>A0AA39TD58_9AGAR</name>
<comment type="caution">
    <text evidence="1">The sequence shown here is derived from an EMBL/GenBank/DDBJ whole genome shotgun (WGS) entry which is preliminary data.</text>
</comment>
<accession>A0AA39TD58</accession>
<proteinExistence type="predicted"/>
<evidence type="ECO:0000313" key="2">
    <source>
        <dbReference type="Proteomes" id="UP001175228"/>
    </source>
</evidence>
<organism evidence="1 2">
    <name type="scientific">Armillaria luteobubalina</name>
    <dbReference type="NCBI Taxonomy" id="153913"/>
    <lineage>
        <taxon>Eukaryota</taxon>
        <taxon>Fungi</taxon>
        <taxon>Dikarya</taxon>
        <taxon>Basidiomycota</taxon>
        <taxon>Agaricomycotina</taxon>
        <taxon>Agaricomycetes</taxon>
        <taxon>Agaricomycetidae</taxon>
        <taxon>Agaricales</taxon>
        <taxon>Marasmiineae</taxon>
        <taxon>Physalacriaceae</taxon>
        <taxon>Armillaria</taxon>
    </lineage>
</organism>
<keyword evidence="2" id="KW-1185">Reference proteome</keyword>
<protein>
    <submittedName>
        <fullName evidence="1">Uncharacterized protein</fullName>
    </submittedName>
</protein>
<dbReference type="AlphaFoldDB" id="A0AA39TD58"/>
<evidence type="ECO:0000313" key="1">
    <source>
        <dbReference type="EMBL" id="KAK0481181.1"/>
    </source>
</evidence>
<dbReference type="EMBL" id="JAUEPU010000073">
    <property type="protein sequence ID" value="KAK0481181.1"/>
    <property type="molecule type" value="Genomic_DNA"/>
</dbReference>
<gene>
    <name evidence="1" type="ORF">EDD18DRAFT_1436276</name>
</gene>
<reference evidence="1" key="1">
    <citation type="submission" date="2023-06" db="EMBL/GenBank/DDBJ databases">
        <authorList>
            <consortium name="Lawrence Berkeley National Laboratory"/>
            <person name="Ahrendt S."/>
            <person name="Sahu N."/>
            <person name="Indic B."/>
            <person name="Wong-Bajracharya J."/>
            <person name="Merenyi Z."/>
            <person name="Ke H.-M."/>
            <person name="Monk M."/>
            <person name="Kocsube S."/>
            <person name="Drula E."/>
            <person name="Lipzen A."/>
            <person name="Balint B."/>
            <person name="Henrissat B."/>
            <person name="Andreopoulos B."/>
            <person name="Martin F.M."/>
            <person name="Harder C.B."/>
            <person name="Rigling D."/>
            <person name="Ford K.L."/>
            <person name="Foster G.D."/>
            <person name="Pangilinan J."/>
            <person name="Papanicolaou A."/>
            <person name="Barry K."/>
            <person name="LaButti K."/>
            <person name="Viragh M."/>
            <person name="Koriabine M."/>
            <person name="Yan M."/>
            <person name="Riley R."/>
            <person name="Champramary S."/>
            <person name="Plett K.L."/>
            <person name="Tsai I.J."/>
            <person name="Slot J."/>
            <person name="Sipos G."/>
            <person name="Plett J."/>
            <person name="Nagy L.G."/>
            <person name="Grigoriev I.V."/>
        </authorList>
    </citation>
    <scope>NUCLEOTIDE SEQUENCE</scope>
    <source>
        <strain evidence="1">HWK02</strain>
    </source>
</reference>